<dbReference type="EMBL" id="RCDA01000003">
    <property type="protein sequence ID" value="RLK48233.1"/>
    <property type="molecule type" value="Genomic_DNA"/>
</dbReference>
<reference evidence="2 3" key="1">
    <citation type="submission" date="2018-10" db="EMBL/GenBank/DDBJ databases">
        <title>Genomic Encyclopedia of Type Strains, Phase IV (KMG-IV): sequencing the most valuable type-strain genomes for metagenomic binning, comparative biology and taxonomic classification.</title>
        <authorList>
            <person name="Goeker M."/>
        </authorList>
    </citation>
    <scope>NUCLEOTIDE SEQUENCE [LARGE SCALE GENOMIC DNA]</scope>
    <source>
        <strain evidence="2 3">DSM 12769</strain>
    </source>
</reference>
<gene>
    <name evidence="2" type="ORF">DFR31_2112</name>
</gene>
<dbReference type="InterPro" id="IPR046162">
    <property type="entry name" value="DUF6164"/>
</dbReference>
<keyword evidence="1" id="KW-0472">Membrane</keyword>
<dbReference type="Proteomes" id="UP000275461">
    <property type="component" value="Unassembled WGS sequence"/>
</dbReference>
<protein>
    <recommendedName>
        <fullName evidence="4">Signal transducing protein</fullName>
    </recommendedName>
</protein>
<evidence type="ECO:0008006" key="4">
    <source>
        <dbReference type="Google" id="ProtNLM"/>
    </source>
</evidence>
<evidence type="ECO:0000256" key="1">
    <source>
        <dbReference type="SAM" id="Phobius"/>
    </source>
</evidence>
<dbReference type="RefSeq" id="WP_121442637.1">
    <property type="nucleotide sequence ID" value="NZ_RCDA01000003.1"/>
</dbReference>
<name>A0A498BZ76_9GAMM</name>
<keyword evidence="3" id="KW-1185">Reference proteome</keyword>
<sequence>MAKRLMNLRNVPADEADEVRELLTREGIDYYETPPNRWGLSAGGIWLRDEGQHPAARRLLDDYQRERQRRVREAYEQQKRDGTAETVTSLFLRNPLKVTAYVALVAIILYFSIRPFFSMGAG</sequence>
<dbReference type="AlphaFoldDB" id="A0A498BZ76"/>
<dbReference type="Pfam" id="PF19661">
    <property type="entry name" value="DUF6164"/>
    <property type="match status" value="1"/>
</dbReference>
<comment type="caution">
    <text evidence="2">The sequence shown here is derived from an EMBL/GenBank/DDBJ whole genome shotgun (WGS) entry which is preliminary data.</text>
</comment>
<keyword evidence="1" id="KW-1133">Transmembrane helix</keyword>
<dbReference type="OrthoDB" id="5569385at2"/>
<evidence type="ECO:0000313" key="2">
    <source>
        <dbReference type="EMBL" id="RLK48233.1"/>
    </source>
</evidence>
<feature type="transmembrane region" description="Helical" evidence="1">
    <location>
        <begin position="98"/>
        <end position="117"/>
    </location>
</feature>
<organism evidence="2 3">
    <name type="scientific">Alkalispirillum mobile</name>
    <dbReference type="NCBI Taxonomy" id="85925"/>
    <lineage>
        <taxon>Bacteria</taxon>
        <taxon>Pseudomonadati</taxon>
        <taxon>Pseudomonadota</taxon>
        <taxon>Gammaproteobacteria</taxon>
        <taxon>Chromatiales</taxon>
        <taxon>Ectothiorhodospiraceae</taxon>
        <taxon>Alkalispirillum</taxon>
    </lineage>
</organism>
<proteinExistence type="predicted"/>
<keyword evidence="1" id="KW-0812">Transmembrane</keyword>
<accession>A0A498BZ76</accession>
<evidence type="ECO:0000313" key="3">
    <source>
        <dbReference type="Proteomes" id="UP000275461"/>
    </source>
</evidence>